<proteinExistence type="predicted"/>
<dbReference type="InterPro" id="IPR025234">
    <property type="entry name" value="YjzH-like"/>
</dbReference>
<name>A0ABV0J4M8_9CYAN</name>
<gene>
    <name evidence="1" type="ORF">NC998_06445</name>
</gene>
<reference evidence="1 2" key="1">
    <citation type="submission" date="2022-04" db="EMBL/GenBank/DDBJ databases">
        <title>Positive selection, recombination, and allopatry shape intraspecific diversity of widespread and dominant cyanobacteria.</title>
        <authorList>
            <person name="Wei J."/>
            <person name="Shu W."/>
            <person name="Hu C."/>
        </authorList>
    </citation>
    <scope>NUCLEOTIDE SEQUENCE [LARGE SCALE GENOMIC DNA]</scope>
    <source>
        <strain evidence="1 2">GB2-A4</strain>
    </source>
</reference>
<keyword evidence="2" id="KW-1185">Reference proteome</keyword>
<evidence type="ECO:0000313" key="2">
    <source>
        <dbReference type="Proteomes" id="UP001464891"/>
    </source>
</evidence>
<dbReference type="Pfam" id="PF13783">
    <property type="entry name" value="DUF4177"/>
    <property type="match status" value="1"/>
</dbReference>
<dbReference type="EMBL" id="JAMPKM010000002">
    <property type="protein sequence ID" value="MEP0816730.1"/>
    <property type="molecule type" value="Genomic_DNA"/>
</dbReference>
<accession>A0ABV0J4M8</accession>
<organism evidence="1 2">
    <name type="scientific">Trichocoleus desertorum GB2-A4</name>
    <dbReference type="NCBI Taxonomy" id="2933944"/>
    <lineage>
        <taxon>Bacteria</taxon>
        <taxon>Bacillati</taxon>
        <taxon>Cyanobacteriota</taxon>
        <taxon>Cyanophyceae</taxon>
        <taxon>Leptolyngbyales</taxon>
        <taxon>Trichocoleusaceae</taxon>
        <taxon>Trichocoleus</taxon>
    </lineage>
</organism>
<dbReference type="Proteomes" id="UP001464891">
    <property type="component" value="Unassembled WGS sequence"/>
</dbReference>
<sequence length="59" mass="6745">MQRFEYITVYVNASGSYQAANGSWRNMKELGEQGWELVSVVSDAAKDMVAFFKRPQQHS</sequence>
<dbReference type="RefSeq" id="WP_190434298.1">
    <property type="nucleotide sequence ID" value="NZ_JAMPKM010000002.1"/>
</dbReference>
<comment type="caution">
    <text evidence="1">The sequence shown here is derived from an EMBL/GenBank/DDBJ whole genome shotgun (WGS) entry which is preliminary data.</text>
</comment>
<evidence type="ECO:0000313" key="1">
    <source>
        <dbReference type="EMBL" id="MEP0816730.1"/>
    </source>
</evidence>
<protein>
    <submittedName>
        <fullName evidence="1">DUF4177 domain-containing protein</fullName>
    </submittedName>
</protein>